<evidence type="ECO:0000313" key="1">
    <source>
        <dbReference type="EMBL" id="SFM93352.1"/>
    </source>
</evidence>
<reference evidence="1 2" key="1">
    <citation type="submission" date="2016-10" db="EMBL/GenBank/DDBJ databases">
        <authorList>
            <person name="de Groot N.N."/>
        </authorList>
    </citation>
    <scope>NUCLEOTIDE SEQUENCE [LARGE SCALE GENOMIC DNA]</scope>
    <source>
        <strain evidence="1 2">DSM 9990</strain>
    </source>
</reference>
<dbReference type="OrthoDB" id="5510409at2"/>
<dbReference type="Proteomes" id="UP000199611">
    <property type="component" value="Unassembled WGS sequence"/>
</dbReference>
<dbReference type="AlphaFoldDB" id="A0A1I4UWJ9"/>
<sequence length="157" mass="18390">MSDAVEYTFAHFERIAEENRFPENASIEHDSNMCLICHPENIPGDSFKFCLDLIVSCILKRRPRIDESLIEAVNEEMEMLGEDYRITLQELLNEEPEAVKAWQMWARSSINTGLEMLSMHSQNAPYYQLDDLDESRSQYVRQKLEEFFRLQKGTSTT</sequence>
<dbReference type="STRING" id="39841.SAMN05660836_02011"/>
<gene>
    <name evidence="1" type="ORF">SAMN05660836_02011</name>
</gene>
<keyword evidence="2" id="KW-1185">Reference proteome</keyword>
<organism evidence="1 2">
    <name type="scientific">Thermodesulforhabdus norvegica</name>
    <dbReference type="NCBI Taxonomy" id="39841"/>
    <lineage>
        <taxon>Bacteria</taxon>
        <taxon>Pseudomonadati</taxon>
        <taxon>Thermodesulfobacteriota</taxon>
        <taxon>Syntrophobacteria</taxon>
        <taxon>Syntrophobacterales</taxon>
        <taxon>Thermodesulforhabdaceae</taxon>
        <taxon>Thermodesulforhabdus</taxon>
    </lineage>
</organism>
<proteinExistence type="predicted"/>
<accession>A0A1I4UWJ9</accession>
<dbReference type="RefSeq" id="WP_093395481.1">
    <property type="nucleotide sequence ID" value="NZ_FOUU01000007.1"/>
</dbReference>
<dbReference type="EMBL" id="FOUU01000007">
    <property type="protein sequence ID" value="SFM93352.1"/>
    <property type="molecule type" value="Genomic_DNA"/>
</dbReference>
<evidence type="ECO:0000313" key="2">
    <source>
        <dbReference type="Proteomes" id="UP000199611"/>
    </source>
</evidence>
<protein>
    <submittedName>
        <fullName evidence="1">Uncharacterized protein</fullName>
    </submittedName>
</protein>
<name>A0A1I4UWJ9_9BACT</name>